<organism evidence="2 3">
    <name type="scientific">Vescimonas coprocola</name>
    <dbReference type="NCBI Taxonomy" id="2714355"/>
    <lineage>
        <taxon>Bacteria</taxon>
        <taxon>Bacillati</taxon>
        <taxon>Bacillota</taxon>
        <taxon>Clostridia</taxon>
        <taxon>Eubacteriales</taxon>
        <taxon>Oscillospiraceae</taxon>
        <taxon>Vescimonas</taxon>
    </lineage>
</organism>
<reference evidence="2" key="1">
    <citation type="submission" date="2020-09" db="EMBL/GenBank/DDBJ databases">
        <title>New species isolated from human feces.</title>
        <authorList>
            <person name="Kitahara M."/>
            <person name="Shigeno Y."/>
            <person name="Shime M."/>
            <person name="Matsumoto Y."/>
            <person name="Nakamura S."/>
            <person name="Motooka D."/>
            <person name="Fukuoka S."/>
            <person name="Nishikawa H."/>
            <person name="Benno Y."/>
        </authorList>
    </citation>
    <scope>NUCLEOTIDE SEQUENCE</scope>
    <source>
        <strain evidence="2">MM50</strain>
    </source>
</reference>
<dbReference type="NCBIfam" id="TIGR03915">
    <property type="entry name" value="SAM_7_link_chp"/>
    <property type="match status" value="1"/>
</dbReference>
<protein>
    <submittedName>
        <fullName evidence="2">DNA metabolism protein</fullName>
    </submittedName>
</protein>
<dbReference type="InterPro" id="IPR025404">
    <property type="entry name" value="DUF4130"/>
</dbReference>
<feature type="domain" description="DUF4130" evidence="1">
    <location>
        <begin position="84"/>
        <end position="243"/>
    </location>
</feature>
<dbReference type="AlphaFoldDB" id="A0A810PZE7"/>
<sequence>MAWQDVVFQYDGSFDGFLCCVFESYVHKEFPIAFYSDEECFSLYSVRSILTVPEHARRVYRGIFKRSKRAAELLHRAFLTCMEDKELHLYTFVRKLMDEGPDFLRNQSDAAYYPVAKALRHMSGELEKLRGFIRFSEYSGVLGAEIEPKNRVLPLLRNHFCNRYANESFFIYDSTHKDLLLYSSGRSRMMRVDSLQLALPGEEELCFRSLWKRFYETVAIRERENPRCQNTFLPKRYRGTMTEFLPLDYERQQQNLPSSHDVANGAIIRMLDSIELPPTTSLPEHSI</sequence>
<dbReference type="RefSeq" id="WP_213541845.1">
    <property type="nucleotide sequence ID" value="NZ_AP023418.1"/>
</dbReference>
<dbReference type="InterPro" id="IPR023875">
    <property type="entry name" value="DNA_repair_put"/>
</dbReference>
<evidence type="ECO:0000313" key="2">
    <source>
        <dbReference type="EMBL" id="BCK81040.1"/>
    </source>
</evidence>
<gene>
    <name evidence="2" type="ORF">MM50RIKEN_08030</name>
</gene>
<name>A0A810PZE7_9FIRM</name>
<dbReference type="Pfam" id="PF13566">
    <property type="entry name" value="DUF4130"/>
    <property type="match status" value="1"/>
</dbReference>
<keyword evidence="3" id="KW-1185">Reference proteome</keyword>
<dbReference type="EMBL" id="AP023418">
    <property type="protein sequence ID" value="BCK81040.1"/>
    <property type="molecule type" value="Genomic_DNA"/>
</dbReference>
<dbReference type="Proteomes" id="UP000681035">
    <property type="component" value="Chromosome"/>
</dbReference>
<proteinExistence type="predicted"/>
<accession>A0A810PZE7</accession>
<dbReference type="KEGG" id="vcop:MM50RIKEN_08030"/>
<evidence type="ECO:0000313" key="3">
    <source>
        <dbReference type="Proteomes" id="UP000681035"/>
    </source>
</evidence>
<evidence type="ECO:0000259" key="1">
    <source>
        <dbReference type="Pfam" id="PF13566"/>
    </source>
</evidence>